<dbReference type="AlphaFoldDB" id="A0A183B3W8"/>
<dbReference type="PROSITE" id="PS50853">
    <property type="entry name" value="FN3"/>
    <property type="match status" value="2"/>
</dbReference>
<dbReference type="PANTHER" id="PTHR24099:SF11">
    <property type="entry name" value="FIBRONECTIN TYPE III DOMAIN-CONTAINING 3BA-RELATED"/>
    <property type="match status" value="1"/>
</dbReference>
<name>A0A183B3W8_9TREM</name>
<dbReference type="Pfam" id="PF00041">
    <property type="entry name" value="fn3"/>
    <property type="match status" value="1"/>
</dbReference>
<protein>
    <submittedName>
        <fullName evidence="3">Fibronectin type-III domain-containing protein</fullName>
    </submittedName>
</protein>
<dbReference type="Gene3D" id="2.60.40.10">
    <property type="entry name" value="Immunoglobulins"/>
    <property type="match status" value="3"/>
</dbReference>
<evidence type="ECO:0000313" key="3">
    <source>
        <dbReference type="WBParaSite" id="ECPE_0001394301-mRNA-1"/>
    </source>
</evidence>
<dbReference type="InterPro" id="IPR003961">
    <property type="entry name" value="FN3_dom"/>
</dbReference>
<feature type="region of interest" description="Disordered" evidence="1">
    <location>
        <begin position="60"/>
        <end position="87"/>
    </location>
</feature>
<dbReference type="SMART" id="SM00060">
    <property type="entry name" value="FN3"/>
    <property type="match status" value="1"/>
</dbReference>
<sequence length="234" mass="25615">LTQLTPSTEYVLRVMAENSYGTSPWSSIVTASTSGSPPPTPRTPHLVNSGVHSLTLAWYSSNSGSNNANQQQQQQQQQPTPNGPTISYTLEMEDEAMGHGFVTVFDGTGTEHCVGNLRRNTRYRFRLAAANADGRSRWSEVVTLSTLPDRPTTPRAMRLSGPPLSNRLSLVWDAPEDDGGLPIQAYRLEVRLPYVPSADNTVQSSHMSDTWSDMNKSLLGTGVDKLLCWPRAIG</sequence>
<dbReference type="PANTHER" id="PTHR24099">
    <property type="entry name" value="E3 UBIQUITIN-PROTEIN LIGASE TRIM36-RELATED"/>
    <property type="match status" value="1"/>
</dbReference>
<dbReference type="WBParaSite" id="ECPE_0001394301-mRNA-1">
    <property type="protein sequence ID" value="ECPE_0001394301-mRNA-1"/>
    <property type="gene ID" value="ECPE_0001394301"/>
</dbReference>
<reference evidence="3" key="1">
    <citation type="submission" date="2016-06" db="UniProtKB">
        <authorList>
            <consortium name="WormBaseParasite"/>
        </authorList>
    </citation>
    <scope>IDENTIFICATION</scope>
</reference>
<dbReference type="SUPFAM" id="SSF49265">
    <property type="entry name" value="Fibronectin type III"/>
    <property type="match status" value="2"/>
</dbReference>
<feature type="compositionally biased region" description="Polar residues" evidence="1">
    <location>
        <begin position="60"/>
        <end position="69"/>
    </location>
</feature>
<evidence type="ECO:0000259" key="2">
    <source>
        <dbReference type="PROSITE" id="PS50853"/>
    </source>
</evidence>
<dbReference type="InterPro" id="IPR036116">
    <property type="entry name" value="FN3_sf"/>
</dbReference>
<feature type="domain" description="Fibronectin type-III" evidence="2">
    <location>
        <begin position="40"/>
        <end position="149"/>
    </location>
</feature>
<accession>A0A183B3W8</accession>
<proteinExistence type="predicted"/>
<organism evidence="3">
    <name type="scientific">Echinostoma caproni</name>
    <dbReference type="NCBI Taxonomy" id="27848"/>
    <lineage>
        <taxon>Eukaryota</taxon>
        <taxon>Metazoa</taxon>
        <taxon>Spiralia</taxon>
        <taxon>Lophotrochozoa</taxon>
        <taxon>Platyhelminthes</taxon>
        <taxon>Trematoda</taxon>
        <taxon>Digenea</taxon>
        <taxon>Plagiorchiida</taxon>
        <taxon>Echinostomata</taxon>
        <taxon>Echinostomatoidea</taxon>
        <taxon>Echinostomatidae</taxon>
        <taxon>Echinostoma</taxon>
    </lineage>
</organism>
<evidence type="ECO:0000256" key="1">
    <source>
        <dbReference type="SAM" id="MobiDB-lite"/>
    </source>
</evidence>
<dbReference type="InterPro" id="IPR050617">
    <property type="entry name" value="E3_ligase_FN3/SPRY"/>
</dbReference>
<dbReference type="CDD" id="cd00063">
    <property type="entry name" value="FN3"/>
    <property type="match status" value="2"/>
</dbReference>
<dbReference type="InterPro" id="IPR013783">
    <property type="entry name" value="Ig-like_fold"/>
</dbReference>
<feature type="domain" description="Fibronectin type-III" evidence="2">
    <location>
        <begin position="1"/>
        <end position="36"/>
    </location>
</feature>